<evidence type="ECO:0000259" key="4">
    <source>
        <dbReference type="PROSITE" id="PS50887"/>
    </source>
</evidence>
<keyword evidence="3" id="KW-1133">Transmembrane helix</keyword>
<dbReference type="CDD" id="cd01949">
    <property type="entry name" value="GGDEF"/>
    <property type="match status" value="1"/>
</dbReference>
<dbReference type="EC" id="2.7.7.65" evidence="1"/>
<proteinExistence type="predicted"/>
<gene>
    <name evidence="5" type="ORF">JOS67_22680</name>
</gene>
<evidence type="ECO:0000256" key="2">
    <source>
        <dbReference type="ARBA" id="ARBA00034247"/>
    </source>
</evidence>
<keyword evidence="3" id="KW-0472">Membrane</keyword>
<dbReference type="GO" id="GO:0052621">
    <property type="term" value="F:diguanylate cyclase activity"/>
    <property type="evidence" value="ECO:0007669"/>
    <property type="project" value="UniProtKB-EC"/>
</dbReference>
<reference evidence="5 6" key="1">
    <citation type="submission" date="2021-01" db="EMBL/GenBank/DDBJ databases">
        <title>Characterization of a novel blaVMB-2- harboring plasmid in Vibrio diabolicus.</title>
        <authorList>
            <person name="Liu M."/>
        </authorList>
    </citation>
    <scope>NUCLEOTIDE SEQUENCE [LARGE SCALE GENOMIC DNA]</scope>
    <source>
        <strain evidence="5 6">SLV18</strain>
    </source>
</reference>
<dbReference type="SUPFAM" id="SSF55073">
    <property type="entry name" value="Nucleotide cyclase"/>
    <property type="match status" value="1"/>
</dbReference>
<dbReference type="InterPro" id="IPR043128">
    <property type="entry name" value="Rev_trsase/Diguanyl_cyclase"/>
</dbReference>
<dbReference type="EMBL" id="CP069197">
    <property type="protein sequence ID" value="QRG84948.1"/>
    <property type="molecule type" value="Genomic_DNA"/>
</dbReference>
<dbReference type="Pfam" id="PF00990">
    <property type="entry name" value="GGDEF"/>
    <property type="match status" value="1"/>
</dbReference>
<evidence type="ECO:0000313" key="5">
    <source>
        <dbReference type="EMBL" id="QRG84948.1"/>
    </source>
</evidence>
<dbReference type="PANTHER" id="PTHR45138:SF9">
    <property type="entry name" value="DIGUANYLATE CYCLASE DGCM-RELATED"/>
    <property type="match status" value="1"/>
</dbReference>
<dbReference type="AlphaFoldDB" id="A0AA92LW02"/>
<organism evidence="5 6">
    <name type="scientific">Vibrio diabolicus</name>
    <dbReference type="NCBI Taxonomy" id="50719"/>
    <lineage>
        <taxon>Bacteria</taxon>
        <taxon>Pseudomonadati</taxon>
        <taxon>Pseudomonadota</taxon>
        <taxon>Gammaproteobacteria</taxon>
        <taxon>Vibrionales</taxon>
        <taxon>Vibrionaceae</taxon>
        <taxon>Vibrio</taxon>
        <taxon>Vibrio diabolicus subgroup</taxon>
    </lineage>
</organism>
<dbReference type="GO" id="GO:0005886">
    <property type="term" value="C:plasma membrane"/>
    <property type="evidence" value="ECO:0007669"/>
    <property type="project" value="TreeGrafter"/>
</dbReference>
<evidence type="ECO:0000256" key="1">
    <source>
        <dbReference type="ARBA" id="ARBA00012528"/>
    </source>
</evidence>
<dbReference type="SMART" id="SM00267">
    <property type="entry name" value="GGDEF"/>
    <property type="match status" value="1"/>
</dbReference>
<evidence type="ECO:0000256" key="3">
    <source>
        <dbReference type="SAM" id="Phobius"/>
    </source>
</evidence>
<dbReference type="RefSeq" id="WP_203347490.1">
    <property type="nucleotide sequence ID" value="NZ_CANMIY010000005.1"/>
</dbReference>
<dbReference type="Gene3D" id="3.30.70.270">
    <property type="match status" value="1"/>
</dbReference>
<sequence>MNVRSFVSSFAVAMLLFIVSVTMIGAVLISYEEKQFNTYANNLAKTKQKVILLGLLTEAQLAQYENFSIEQIEALTDFSFQDAIYALRPYKNLDYVETVARKALHQAEAHLSNVYDREDAILYFRSYTSDKLILERPIPDLEGSKETFDIEWCRVNYACILAAWKEQLSDRVLISKPFKTTYSDEMALSIMSPVYYRGKLVGEFSEQLYLSSLYNEGKAVDVEVSNGNKQIIIYFPSYPLAHFAYTQSYVADNNNLVIYQYPFSKIVVDYSFILVIYSVVAFAYYRKANESKQSKIQLENALSDVTQDDLTGLLNRRVFKEERFKHRMEVEPYSIIAIDGNRIKKINDRYGHHVGDEVIVIIADSMRKVFRNSDYLVRTGGDEFIVILPGCSMSKASMLAKKLRSVVKHNRLNTLDIEISVSTGVAVREEDETLQEVIVRADEELYEMKKQRV</sequence>
<feature type="domain" description="GGDEF" evidence="4">
    <location>
        <begin position="331"/>
        <end position="453"/>
    </location>
</feature>
<dbReference type="InterPro" id="IPR029787">
    <property type="entry name" value="Nucleotide_cyclase"/>
</dbReference>
<dbReference type="GO" id="GO:0043709">
    <property type="term" value="P:cell adhesion involved in single-species biofilm formation"/>
    <property type="evidence" value="ECO:0007669"/>
    <property type="project" value="TreeGrafter"/>
</dbReference>
<keyword evidence="3" id="KW-0812">Transmembrane</keyword>
<protein>
    <recommendedName>
        <fullName evidence="1">diguanylate cyclase</fullName>
        <ecNumber evidence="1">2.7.7.65</ecNumber>
    </recommendedName>
</protein>
<dbReference type="PANTHER" id="PTHR45138">
    <property type="entry name" value="REGULATORY COMPONENTS OF SENSORY TRANSDUCTION SYSTEM"/>
    <property type="match status" value="1"/>
</dbReference>
<dbReference type="PROSITE" id="PS50887">
    <property type="entry name" value="GGDEF"/>
    <property type="match status" value="1"/>
</dbReference>
<feature type="transmembrane region" description="Helical" evidence="3">
    <location>
        <begin position="266"/>
        <end position="285"/>
    </location>
</feature>
<accession>A0AA92LW02</accession>
<comment type="catalytic activity">
    <reaction evidence="2">
        <text>2 GTP = 3',3'-c-di-GMP + 2 diphosphate</text>
        <dbReference type="Rhea" id="RHEA:24898"/>
        <dbReference type="ChEBI" id="CHEBI:33019"/>
        <dbReference type="ChEBI" id="CHEBI:37565"/>
        <dbReference type="ChEBI" id="CHEBI:58805"/>
        <dbReference type="EC" id="2.7.7.65"/>
    </reaction>
</comment>
<feature type="transmembrane region" description="Helical" evidence="3">
    <location>
        <begin position="6"/>
        <end position="29"/>
    </location>
</feature>
<dbReference type="InterPro" id="IPR050469">
    <property type="entry name" value="Diguanylate_Cyclase"/>
</dbReference>
<evidence type="ECO:0000313" key="6">
    <source>
        <dbReference type="Proteomes" id="UP000596337"/>
    </source>
</evidence>
<dbReference type="Proteomes" id="UP000596337">
    <property type="component" value="Chromosome 2"/>
</dbReference>
<dbReference type="InterPro" id="IPR000160">
    <property type="entry name" value="GGDEF_dom"/>
</dbReference>
<name>A0AA92LW02_9VIBR</name>
<dbReference type="NCBIfam" id="TIGR00254">
    <property type="entry name" value="GGDEF"/>
    <property type="match status" value="1"/>
</dbReference>
<dbReference type="GO" id="GO:1902201">
    <property type="term" value="P:negative regulation of bacterial-type flagellum-dependent cell motility"/>
    <property type="evidence" value="ECO:0007669"/>
    <property type="project" value="TreeGrafter"/>
</dbReference>